<dbReference type="SUPFAM" id="SSF53448">
    <property type="entry name" value="Nucleotide-diphospho-sugar transferases"/>
    <property type="match status" value="1"/>
</dbReference>
<dbReference type="InterPro" id="IPR005835">
    <property type="entry name" value="NTP_transferase_dom"/>
</dbReference>
<name>A0A2Z6DYV5_HYDTE</name>
<protein>
    <submittedName>
        <fullName evidence="4">Mannose-1-phosphate guanylyltransferase</fullName>
    </submittedName>
</protein>
<dbReference type="PANTHER" id="PTHR43584">
    <property type="entry name" value="NUCLEOTIDYL TRANSFERASE"/>
    <property type="match status" value="1"/>
</dbReference>
<dbReference type="InterPro" id="IPR029044">
    <property type="entry name" value="Nucleotide-diphossugar_trans"/>
</dbReference>
<feature type="domain" description="Nucleotidyl transferase" evidence="3">
    <location>
        <begin position="1"/>
        <end position="107"/>
    </location>
</feature>
<proteinExistence type="predicted"/>
<sequence length="243" mass="26494">MILVAGRGERLRPLTDTTPKPLVPDAAGTPLLAHWLERLADAGIGSVVLNPCWLGEQIEQYVGDGSAWRITVQYSRETPPGLETAGGIRTALPLIDSDPFLVVNGDVDLAPAWSLAMFVRRGEAQLNTHPDHLGYLLLAPNSPDHRDGDFTVTPSGALLPHADTTRGNIYTFAGVALYRSALLTSLTPQTRAPLGPLLRQAITEGRIGYEITEAPWWDIGTPQRLARWRRERQLLTGCRKGAP</sequence>
<evidence type="ECO:0000256" key="2">
    <source>
        <dbReference type="ARBA" id="ARBA00022695"/>
    </source>
</evidence>
<accession>A0A2Z6DYV5</accession>
<dbReference type="Pfam" id="PF00483">
    <property type="entry name" value="NTP_transferase"/>
    <property type="match status" value="1"/>
</dbReference>
<keyword evidence="1 4" id="KW-0808">Transferase</keyword>
<keyword evidence="2 4" id="KW-0548">Nucleotidyltransferase</keyword>
<dbReference type="PANTHER" id="PTHR43584:SF8">
    <property type="entry name" value="N-ACETYLMURAMATE ALPHA-1-PHOSPHATE URIDYLYLTRANSFERASE"/>
    <property type="match status" value="1"/>
</dbReference>
<dbReference type="EMBL" id="AP018558">
    <property type="protein sequence ID" value="BBD77519.1"/>
    <property type="molecule type" value="Genomic_DNA"/>
</dbReference>
<dbReference type="Proteomes" id="UP000262004">
    <property type="component" value="Chromosome"/>
</dbReference>
<dbReference type="KEGG" id="htl:HPTL_1255"/>
<reference evidence="4 5" key="1">
    <citation type="submission" date="2018-04" db="EMBL/GenBank/DDBJ databases">
        <title>Complete genome sequence of Hydrogenophilus thermoluteolus TH-1.</title>
        <authorList>
            <person name="Arai H."/>
        </authorList>
    </citation>
    <scope>NUCLEOTIDE SEQUENCE [LARGE SCALE GENOMIC DNA]</scope>
    <source>
        <strain evidence="4 5">TH-1</strain>
    </source>
</reference>
<evidence type="ECO:0000313" key="4">
    <source>
        <dbReference type="EMBL" id="BBD77519.1"/>
    </source>
</evidence>
<dbReference type="CDD" id="cd06422">
    <property type="entry name" value="NTP_transferase_like_1"/>
    <property type="match status" value="1"/>
</dbReference>
<evidence type="ECO:0000256" key="1">
    <source>
        <dbReference type="ARBA" id="ARBA00022679"/>
    </source>
</evidence>
<dbReference type="AlphaFoldDB" id="A0A2Z6DYV5"/>
<evidence type="ECO:0000313" key="5">
    <source>
        <dbReference type="Proteomes" id="UP000262004"/>
    </source>
</evidence>
<evidence type="ECO:0000259" key="3">
    <source>
        <dbReference type="Pfam" id="PF00483"/>
    </source>
</evidence>
<keyword evidence="5" id="KW-1185">Reference proteome</keyword>
<dbReference type="GO" id="GO:0016779">
    <property type="term" value="F:nucleotidyltransferase activity"/>
    <property type="evidence" value="ECO:0007669"/>
    <property type="project" value="UniProtKB-KW"/>
</dbReference>
<gene>
    <name evidence="4" type="ORF">HPTL_1255</name>
</gene>
<dbReference type="RefSeq" id="WP_197713616.1">
    <property type="nucleotide sequence ID" value="NZ_AP018558.1"/>
</dbReference>
<dbReference type="Gene3D" id="3.90.550.10">
    <property type="entry name" value="Spore Coat Polysaccharide Biosynthesis Protein SpsA, Chain A"/>
    <property type="match status" value="1"/>
</dbReference>
<organism evidence="4 5">
    <name type="scientific">Hydrogenophilus thermoluteolus</name>
    <name type="common">Pseudomonas hydrogenothermophila</name>
    <dbReference type="NCBI Taxonomy" id="297"/>
    <lineage>
        <taxon>Bacteria</taxon>
        <taxon>Pseudomonadati</taxon>
        <taxon>Pseudomonadota</taxon>
        <taxon>Hydrogenophilia</taxon>
        <taxon>Hydrogenophilales</taxon>
        <taxon>Hydrogenophilaceae</taxon>
        <taxon>Hydrogenophilus</taxon>
    </lineage>
</organism>
<dbReference type="InterPro" id="IPR050065">
    <property type="entry name" value="GlmU-like"/>
</dbReference>